<reference evidence="1 2" key="3">
    <citation type="journal article" date="2015" name="Genome Announc.">
        <title>Draft Genome Sequence of the Archiascomycetous Yeast Saitoella complicata.</title>
        <authorList>
            <person name="Yamauchi K."/>
            <person name="Kondo S."/>
            <person name="Hamamoto M."/>
            <person name="Takahashi Y."/>
            <person name="Ogura Y."/>
            <person name="Hayashi T."/>
            <person name="Nishida H."/>
        </authorList>
    </citation>
    <scope>NUCLEOTIDE SEQUENCE [LARGE SCALE GENOMIC DNA]</scope>
    <source>
        <strain evidence="1 2">NRRL Y-17804</strain>
    </source>
</reference>
<sequence length="89" mass="9410">MWNGRTCGVSSFLADATGTCSCQKGFNHEIVPARDISSMVKAATRKKSGLGALSKSTIVGELKANTSAHPKDHVNIFKDQRPPPAAAQL</sequence>
<evidence type="ECO:0000313" key="1">
    <source>
        <dbReference type="EMBL" id="GAO51615.1"/>
    </source>
</evidence>
<evidence type="ECO:0000313" key="2">
    <source>
        <dbReference type="Proteomes" id="UP000033140"/>
    </source>
</evidence>
<reference evidence="1 2" key="2">
    <citation type="journal article" date="2014" name="J. Gen. Appl. Microbiol.">
        <title>The early diverging ascomycetous budding yeast Saitoella complicata has three histone deacetylases belonging to the Clr6, Hos2, and Rpd3 lineages.</title>
        <authorList>
            <person name="Nishida H."/>
            <person name="Matsumoto T."/>
            <person name="Kondo S."/>
            <person name="Hamamoto M."/>
            <person name="Yoshikawa H."/>
        </authorList>
    </citation>
    <scope>NUCLEOTIDE SEQUENCE [LARGE SCALE GENOMIC DNA]</scope>
    <source>
        <strain evidence="1 2">NRRL Y-17804</strain>
    </source>
</reference>
<comment type="caution">
    <text evidence="1">The sequence shown here is derived from an EMBL/GenBank/DDBJ whole genome shotgun (WGS) entry which is preliminary data.</text>
</comment>
<keyword evidence="2" id="KW-1185">Reference proteome</keyword>
<dbReference type="Proteomes" id="UP000033140">
    <property type="component" value="Unassembled WGS sequence"/>
</dbReference>
<organism evidence="1 2">
    <name type="scientific">Saitoella complicata (strain BCRC 22490 / CBS 7301 / JCM 7358 / NBRC 10748 / NRRL Y-17804)</name>
    <dbReference type="NCBI Taxonomy" id="698492"/>
    <lineage>
        <taxon>Eukaryota</taxon>
        <taxon>Fungi</taxon>
        <taxon>Dikarya</taxon>
        <taxon>Ascomycota</taxon>
        <taxon>Taphrinomycotina</taxon>
        <taxon>Taphrinomycotina incertae sedis</taxon>
        <taxon>Saitoella</taxon>
    </lineage>
</organism>
<protein>
    <submittedName>
        <fullName evidence="1">Uncharacterized protein</fullName>
    </submittedName>
</protein>
<reference evidence="1 2" key="1">
    <citation type="journal article" date="2011" name="J. Gen. Appl. Microbiol.">
        <title>Draft genome sequencing of the enigmatic yeast Saitoella complicata.</title>
        <authorList>
            <person name="Nishida H."/>
            <person name="Hamamoto M."/>
            <person name="Sugiyama J."/>
        </authorList>
    </citation>
    <scope>NUCLEOTIDE SEQUENCE [LARGE SCALE GENOMIC DNA]</scope>
    <source>
        <strain evidence="1 2">NRRL Y-17804</strain>
    </source>
</reference>
<gene>
    <name evidence="1" type="ORF">G7K_5711-t1</name>
</gene>
<accession>A0A0E9NQB2</accession>
<dbReference type="EMBL" id="BACD03000049">
    <property type="protein sequence ID" value="GAO51615.1"/>
    <property type="molecule type" value="Genomic_DNA"/>
</dbReference>
<name>A0A0E9NQB2_SAICN</name>
<proteinExistence type="predicted"/>
<dbReference type="AlphaFoldDB" id="A0A0E9NQB2"/>